<evidence type="ECO:0000256" key="6">
    <source>
        <dbReference type="ARBA" id="ARBA00022692"/>
    </source>
</evidence>
<gene>
    <name evidence="14" type="primary">cydA_2</name>
    <name evidence="14" type="ORF">Pflav_064040</name>
</gene>
<keyword evidence="8 12" id="KW-0249">Electron transport</keyword>
<dbReference type="PIRSF" id="PIRSF006446">
    <property type="entry name" value="Cyt_quinol_oxidase_1"/>
    <property type="match status" value="1"/>
</dbReference>
<dbReference type="KEGG" id="pfla:Pflav_064040"/>
<reference evidence="14 15" key="1">
    <citation type="submission" date="2020-03" db="EMBL/GenBank/DDBJ databases">
        <title>Whole genome shotgun sequence of Phytohabitans flavus NBRC 107702.</title>
        <authorList>
            <person name="Komaki H."/>
            <person name="Tamura T."/>
        </authorList>
    </citation>
    <scope>NUCLEOTIDE SEQUENCE [LARGE SCALE GENOMIC DNA]</scope>
    <source>
        <strain evidence="14 15">NBRC 107702</strain>
    </source>
</reference>
<name>A0A6F8Y1L1_9ACTN</name>
<keyword evidence="11 12" id="KW-0472">Membrane</keyword>
<proteinExistence type="inferred from homology"/>
<feature type="transmembrane region" description="Helical" evidence="12">
    <location>
        <begin position="369"/>
        <end position="387"/>
    </location>
</feature>
<comment type="subcellular location">
    <subcellularLocation>
        <location evidence="1">Cell membrane</location>
        <topology evidence="1">Multi-pass membrane protein</topology>
    </subcellularLocation>
</comment>
<organism evidence="14 15">
    <name type="scientific">Phytohabitans flavus</name>
    <dbReference type="NCBI Taxonomy" id="1076124"/>
    <lineage>
        <taxon>Bacteria</taxon>
        <taxon>Bacillati</taxon>
        <taxon>Actinomycetota</taxon>
        <taxon>Actinomycetes</taxon>
        <taxon>Micromonosporales</taxon>
        <taxon>Micromonosporaceae</taxon>
    </lineage>
</organism>
<dbReference type="RefSeq" id="WP_173040092.1">
    <property type="nucleotide sequence ID" value="NZ_AP022870.1"/>
</dbReference>
<keyword evidence="10 12" id="KW-0408">Iron</keyword>
<evidence type="ECO:0000313" key="15">
    <source>
        <dbReference type="Proteomes" id="UP000502508"/>
    </source>
</evidence>
<evidence type="ECO:0000313" key="14">
    <source>
        <dbReference type="EMBL" id="BCB79994.1"/>
    </source>
</evidence>
<dbReference type="GO" id="GO:0020037">
    <property type="term" value="F:heme binding"/>
    <property type="evidence" value="ECO:0007669"/>
    <property type="project" value="TreeGrafter"/>
</dbReference>
<keyword evidence="4 12" id="KW-1003">Cell membrane</keyword>
<evidence type="ECO:0000256" key="5">
    <source>
        <dbReference type="ARBA" id="ARBA00022617"/>
    </source>
</evidence>
<keyword evidence="9 12" id="KW-1133">Transmembrane helix</keyword>
<keyword evidence="7 12" id="KW-0479">Metal-binding</keyword>
<dbReference type="Proteomes" id="UP000502508">
    <property type="component" value="Chromosome"/>
</dbReference>
<feature type="transmembrane region" description="Helical" evidence="12">
    <location>
        <begin position="285"/>
        <end position="306"/>
    </location>
</feature>
<sequence>MDPLLLARLQFATTTSIHFLFVLVTLGLVTLLVYLQTAWFLTRKPVYERLTRFWGTFYLVNYALGITTGIVMEFQFGLNWSGLSRYVGNVFGAPLAIETLVAFFLESTLLGMWIFGWHRLRRGVHLALLYGVALTAYASAFWILVANSWLQHPVGYEQREGIAHLTDFGALLSNQAFGMAFGHVVSAALTTGGFLVAGISSWQLIRRTPDYEAFRKSLRIGVVTASLGVMLVVGFGFAQFGYLGDIQPTKFGNEGDKAAAAADFAARFGGSPADYLPPGWVGAPLGFMILIGFTLMWVWLFIPFFFRDWIIRLKLPLYLLLIATPLPFIAAIFGWLVREIGRQPWVVYGLLRTEDAVTKTSGAVMLTSYIGFTVLLLGLAVADWMLLARVAHRGTADPALGRRPDEPLPEPADRPEPVLA</sequence>
<dbReference type="InterPro" id="IPR002585">
    <property type="entry name" value="Cyt-d_ubiquinol_oxidase_su_1"/>
</dbReference>
<dbReference type="GO" id="GO:0009055">
    <property type="term" value="F:electron transfer activity"/>
    <property type="evidence" value="ECO:0007669"/>
    <property type="project" value="UniProtKB-UniRule"/>
</dbReference>
<evidence type="ECO:0000256" key="2">
    <source>
        <dbReference type="ARBA" id="ARBA00009819"/>
    </source>
</evidence>
<dbReference type="GO" id="GO:0070069">
    <property type="term" value="C:cytochrome complex"/>
    <property type="evidence" value="ECO:0007669"/>
    <property type="project" value="UniProtKB-UniRule"/>
</dbReference>
<evidence type="ECO:0000256" key="12">
    <source>
        <dbReference type="PIRNR" id="PIRNR006446"/>
    </source>
</evidence>
<dbReference type="Pfam" id="PF01654">
    <property type="entry name" value="Cyt_bd_oxida_I"/>
    <property type="match status" value="2"/>
</dbReference>
<evidence type="ECO:0000256" key="11">
    <source>
        <dbReference type="ARBA" id="ARBA00023136"/>
    </source>
</evidence>
<dbReference type="AlphaFoldDB" id="A0A6F8Y1L1"/>
<feature type="transmembrane region" description="Helical" evidence="12">
    <location>
        <begin position="220"/>
        <end position="242"/>
    </location>
</feature>
<dbReference type="PANTHER" id="PTHR30365:SF15">
    <property type="entry name" value="CYTOCHROME BD UBIQUINOL OXIDASE SUBUNIT 1"/>
    <property type="match status" value="1"/>
</dbReference>
<evidence type="ECO:0000256" key="4">
    <source>
        <dbReference type="ARBA" id="ARBA00022475"/>
    </source>
</evidence>
<evidence type="ECO:0000256" key="3">
    <source>
        <dbReference type="ARBA" id="ARBA00022448"/>
    </source>
</evidence>
<feature type="transmembrane region" description="Helical" evidence="12">
    <location>
        <begin position="53"/>
        <end position="71"/>
    </location>
</feature>
<feature type="compositionally biased region" description="Basic and acidic residues" evidence="13">
    <location>
        <begin position="400"/>
        <end position="420"/>
    </location>
</feature>
<dbReference type="GO" id="GO:0019646">
    <property type="term" value="P:aerobic electron transport chain"/>
    <property type="evidence" value="ECO:0007669"/>
    <property type="project" value="InterPro"/>
</dbReference>
<keyword evidence="15" id="KW-1185">Reference proteome</keyword>
<evidence type="ECO:0000256" key="9">
    <source>
        <dbReference type="ARBA" id="ARBA00022989"/>
    </source>
</evidence>
<evidence type="ECO:0000256" key="13">
    <source>
        <dbReference type="SAM" id="MobiDB-lite"/>
    </source>
</evidence>
<dbReference type="GO" id="GO:0005886">
    <property type="term" value="C:plasma membrane"/>
    <property type="evidence" value="ECO:0007669"/>
    <property type="project" value="UniProtKB-SubCell"/>
</dbReference>
<keyword evidence="5 12" id="KW-0349">Heme</keyword>
<feature type="region of interest" description="Disordered" evidence="13">
    <location>
        <begin position="398"/>
        <end position="420"/>
    </location>
</feature>
<keyword evidence="6 12" id="KW-0812">Transmembrane</keyword>
<keyword evidence="3 12" id="KW-0813">Transport</keyword>
<evidence type="ECO:0000256" key="10">
    <source>
        <dbReference type="ARBA" id="ARBA00023004"/>
    </source>
</evidence>
<dbReference type="EMBL" id="AP022870">
    <property type="protein sequence ID" value="BCB79994.1"/>
    <property type="molecule type" value="Genomic_DNA"/>
</dbReference>
<accession>A0A6F8Y1L1</accession>
<reference evidence="14 15" key="2">
    <citation type="submission" date="2020-03" db="EMBL/GenBank/DDBJ databases">
        <authorList>
            <person name="Ichikawa N."/>
            <person name="Kimura A."/>
            <person name="Kitahashi Y."/>
            <person name="Uohara A."/>
        </authorList>
    </citation>
    <scope>NUCLEOTIDE SEQUENCE [LARGE SCALE GENOMIC DNA]</scope>
    <source>
        <strain evidence="14 15">NBRC 107702</strain>
    </source>
</reference>
<feature type="transmembrane region" description="Helical" evidence="12">
    <location>
        <begin position="127"/>
        <end position="150"/>
    </location>
</feature>
<evidence type="ECO:0000256" key="8">
    <source>
        <dbReference type="ARBA" id="ARBA00022982"/>
    </source>
</evidence>
<feature type="transmembrane region" description="Helical" evidence="12">
    <location>
        <begin position="20"/>
        <end position="41"/>
    </location>
</feature>
<feature type="transmembrane region" description="Helical" evidence="12">
    <location>
        <begin position="318"/>
        <end position="337"/>
    </location>
</feature>
<feature type="transmembrane region" description="Helical" evidence="12">
    <location>
        <begin position="91"/>
        <end position="115"/>
    </location>
</feature>
<dbReference type="GO" id="GO:0046872">
    <property type="term" value="F:metal ion binding"/>
    <property type="evidence" value="ECO:0007669"/>
    <property type="project" value="UniProtKB-UniRule"/>
</dbReference>
<dbReference type="PANTHER" id="PTHR30365">
    <property type="entry name" value="CYTOCHROME D UBIQUINOL OXIDASE"/>
    <property type="match status" value="1"/>
</dbReference>
<protein>
    <submittedName>
        <fullName evidence="14">Cytochrome ubiquinol oxidase subunit I</fullName>
    </submittedName>
</protein>
<evidence type="ECO:0000256" key="1">
    <source>
        <dbReference type="ARBA" id="ARBA00004651"/>
    </source>
</evidence>
<comment type="similarity">
    <text evidence="2 12">Belongs to the cytochrome ubiquinol oxidase subunit 1 family.</text>
</comment>
<feature type="transmembrane region" description="Helical" evidence="12">
    <location>
        <begin position="176"/>
        <end position="199"/>
    </location>
</feature>
<dbReference type="GO" id="GO:0016682">
    <property type="term" value="F:oxidoreductase activity, acting on diphenols and related substances as donors, oxygen as acceptor"/>
    <property type="evidence" value="ECO:0007669"/>
    <property type="project" value="TreeGrafter"/>
</dbReference>
<evidence type="ECO:0000256" key="7">
    <source>
        <dbReference type="ARBA" id="ARBA00022723"/>
    </source>
</evidence>